<dbReference type="RefSeq" id="WP_123531984.1">
    <property type="nucleotide sequence ID" value="NZ_MOBU01000006.1"/>
</dbReference>
<evidence type="ECO:0000313" key="2">
    <source>
        <dbReference type="EMBL" id="RON69686.1"/>
    </source>
</evidence>
<gene>
    <name evidence="2" type="ORF">BK671_09740</name>
</gene>
<proteinExistence type="predicted"/>
<keyword evidence="1" id="KW-0812">Transmembrane</keyword>
<accession>A0A423LN44</accession>
<dbReference type="AlphaFoldDB" id="A0A423LN44"/>
<sequence>MLRRLHLISSTLALLCIATFFLSTIFVELIGSRHSIASLKHLIVSPGLWILVPAMIATGASGVLMSRKRQGRLVALKMKRMPFIAANGLLILMPCAIVLNQWASVGNFDTRFYFVQVIELIAGVTNLALMGLNMRDGLRLSGRLLRAAPHRQ</sequence>
<organism evidence="2 3">
    <name type="scientific">Pseudomonas fluorescens</name>
    <dbReference type="NCBI Taxonomy" id="294"/>
    <lineage>
        <taxon>Bacteria</taxon>
        <taxon>Pseudomonadati</taxon>
        <taxon>Pseudomonadota</taxon>
        <taxon>Gammaproteobacteria</taxon>
        <taxon>Pseudomonadales</taxon>
        <taxon>Pseudomonadaceae</taxon>
        <taxon>Pseudomonas</taxon>
    </lineage>
</organism>
<dbReference type="Proteomes" id="UP000285757">
    <property type="component" value="Unassembled WGS sequence"/>
</dbReference>
<name>A0A423LN44_PSEFL</name>
<evidence type="ECO:0000256" key="1">
    <source>
        <dbReference type="SAM" id="Phobius"/>
    </source>
</evidence>
<dbReference type="EMBL" id="MOBU01000006">
    <property type="protein sequence ID" value="RON69686.1"/>
    <property type="molecule type" value="Genomic_DNA"/>
</dbReference>
<feature type="transmembrane region" description="Helical" evidence="1">
    <location>
        <begin position="84"/>
        <end position="102"/>
    </location>
</feature>
<reference evidence="2 3" key="1">
    <citation type="submission" date="2016-10" db="EMBL/GenBank/DDBJ databases">
        <title>Comparative genome analysis of multiple Pseudomonas spp. focuses on biocontrol and plant growth promoting traits.</title>
        <authorList>
            <person name="Tao X.-Y."/>
            <person name="Taylor C.G."/>
        </authorList>
    </citation>
    <scope>NUCLEOTIDE SEQUENCE [LARGE SCALE GENOMIC DNA]</scope>
    <source>
        <strain evidence="2 3">24D3</strain>
    </source>
</reference>
<keyword evidence="1" id="KW-1133">Transmembrane helix</keyword>
<feature type="transmembrane region" description="Helical" evidence="1">
    <location>
        <begin position="114"/>
        <end position="134"/>
    </location>
</feature>
<feature type="transmembrane region" description="Helical" evidence="1">
    <location>
        <begin position="12"/>
        <end position="31"/>
    </location>
</feature>
<feature type="transmembrane region" description="Helical" evidence="1">
    <location>
        <begin position="43"/>
        <end position="64"/>
    </location>
</feature>
<keyword evidence="1" id="KW-0472">Membrane</keyword>
<comment type="caution">
    <text evidence="2">The sequence shown here is derived from an EMBL/GenBank/DDBJ whole genome shotgun (WGS) entry which is preliminary data.</text>
</comment>
<evidence type="ECO:0000313" key="3">
    <source>
        <dbReference type="Proteomes" id="UP000285757"/>
    </source>
</evidence>
<protein>
    <submittedName>
        <fullName evidence="2">Uncharacterized protein</fullName>
    </submittedName>
</protein>